<comment type="caution">
    <text evidence="2">The sequence shown here is derived from an EMBL/GenBank/DDBJ whole genome shotgun (WGS) entry which is preliminary data.</text>
</comment>
<evidence type="ECO:0000313" key="3">
    <source>
        <dbReference type="Proteomes" id="UP000291981"/>
    </source>
</evidence>
<organism evidence="2 3">
    <name type="scientific">Flagellimonas allohymeniacidonis</name>
    <dbReference type="NCBI Taxonomy" id="2517819"/>
    <lineage>
        <taxon>Bacteria</taxon>
        <taxon>Pseudomonadati</taxon>
        <taxon>Bacteroidota</taxon>
        <taxon>Flavobacteriia</taxon>
        <taxon>Flavobacteriales</taxon>
        <taxon>Flavobacteriaceae</taxon>
        <taxon>Flagellimonas</taxon>
    </lineage>
</organism>
<accession>A0A4Q8QBS9</accession>
<sequence>MPYKKRYFLILLVMMTTGLISLIWLEYHRTPKKVTLTTETEIRVQAKDLLASFLTDEASANKKYVERIIEVQGIVKEITFFNNRYTVLLQGDGEYVCIMCDMEDDQQSQVEKLSVGDPIILKGICKGFLMDAILLNCVLVNQANE</sequence>
<keyword evidence="1" id="KW-1133">Transmembrane helix</keyword>
<evidence type="ECO:0000256" key="1">
    <source>
        <dbReference type="SAM" id="Phobius"/>
    </source>
</evidence>
<proteinExistence type="predicted"/>
<evidence type="ECO:0000313" key="2">
    <source>
        <dbReference type="EMBL" id="TAI46857.1"/>
    </source>
</evidence>
<feature type="transmembrane region" description="Helical" evidence="1">
    <location>
        <begin position="7"/>
        <end position="25"/>
    </location>
</feature>
<keyword evidence="3" id="KW-1185">Reference proteome</keyword>
<dbReference type="RefSeq" id="WP_130613018.1">
    <property type="nucleotide sequence ID" value="NZ_SGIU01000002.1"/>
</dbReference>
<dbReference type="EMBL" id="SGIU01000002">
    <property type="protein sequence ID" value="TAI46857.1"/>
    <property type="molecule type" value="Genomic_DNA"/>
</dbReference>
<dbReference type="Proteomes" id="UP000291981">
    <property type="component" value="Unassembled WGS sequence"/>
</dbReference>
<protein>
    <recommendedName>
        <fullName evidence="4">tRNA_anti-like</fullName>
    </recommendedName>
</protein>
<keyword evidence="1" id="KW-0472">Membrane</keyword>
<evidence type="ECO:0008006" key="4">
    <source>
        <dbReference type="Google" id="ProtNLM"/>
    </source>
</evidence>
<keyword evidence="1" id="KW-0812">Transmembrane</keyword>
<dbReference type="OrthoDB" id="673558at2"/>
<dbReference type="Pfam" id="PF12869">
    <property type="entry name" value="tRNA_anti-like"/>
    <property type="match status" value="1"/>
</dbReference>
<reference evidence="2 3" key="1">
    <citation type="submission" date="2019-02" db="EMBL/GenBank/DDBJ databases">
        <title>Draft genome sequence of Muricauda sp. 176CP4-71.</title>
        <authorList>
            <person name="Park J.-S."/>
        </authorList>
    </citation>
    <scope>NUCLEOTIDE SEQUENCE [LARGE SCALE GENOMIC DNA]</scope>
    <source>
        <strain evidence="2 3">176CP4-71</strain>
    </source>
</reference>
<dbReference type="AlphaFoldDB" id="A0A4Q8QBS9"/>
<name>A0A4Q8QBS9_9FLAO</name>
<gene>
    <name evidence="2" type="ORF">EW142_09140</name>
</gene>
<dbReference type="InterPro" id="IPR024422">
    <property type="entry name" value="Protein_unknown_function_OB"/>
</dbReference>